<evidence type="ECO:0000313" key="2">
    <source>
        <dbReference type="Proteomes" id="UP001189429"/>
    </source>
</evidence>
<comment type="caution">
    <text evidence="1">The sequence shown here is derived from an EMBL/GenBank/DDBJ whole genome shotgun (WGS) entry which is preliminary data.</text>
</comment>
<feature type="non-terminal residue" evidence="1">
    <location>
        <position position="423"/>
    </location>
</feature>
<reference evidence="1" key="1">
    <citation type="submission" date="2023-10" db="EMBL/GenBank/DDBJ databases">
        <authorList>
            <person name="Chen Y."/>
            <person name="Shah S."/>
            <person name="Dougan E. K."/>
            <person name="Thang M."/>
            <person name="Chan C."/>
        </authorList>
    </citation>
    <scope>NUCLEOTIDE SEQUENCE [LARGE SCALE GENOMIC DNA]</scope>
</reference>
<keyword evidence="2" id="KW-1185">Reference proteome</keyword>
<organism evidence="1 2">
    <name type="scientific">Prorocentrum cordatum</name>
    <dbReference type="NCBI Taxonomy" id="2364126"/>
    <lineage>
        <taxon>Eukaryota</taxon>
        <taxon>Sar</taxon>
        <taxon>Alveolata</taxon>
        <taxon>Dinophyceae</taxon>
        <taxon>Prorocentrales</taxon>
        <taxon>Prorocentraceae</taxon>
        <taxon>Prorocentrum</taxon>
    </lineage>
</organism>
<sequence>MPNEIVGVDHLSLARAGLAGHSARRSDRPRTVFSGIAVILSYAENNAAMALLDAARAAGGVGEILSFDGALAKVTDFRDGEMLEVAADMANAVAGVEFQIKRLQRGVDHVRFARAVLRGSQTAVAQRKNSEREVATCIVSVADWAQLRTKTALDEESATMRSAIKTPQFTKETAENVFRRDSPKGAAYGVVEPQSALAPARCRDARILEGGCAGLWGPTAPSVEMHLRAADPGALEEGGDLKGVSAKTARADAGLPSDGGDVYASPAAGADGLLQPGPGLQRAVGTDGPFEARLWECARCSATLKQSAGMASRPDISRKVRDLHSAAEIAVKTWRRANKTCEITYGPNFMRVGGDEVNATTLADFEHSGVVIIRNQTETFSDEADDGRGKDFVTDYRKLHLDALTHAIAAQEMQPIKKHRGAS</sequence>
<dbReference type="EMBL" id="CAUYUJ010017746">
    <property type="protein sequence ID" value="CAK0877509.1"/>
    <property type="molecule type" value="Genomic_DNA"/>
</dbReference>
<evidence type="ECO:0000313" key="1">
    <source>
        <dbReference type="EMBL" id="CAK0877509.1"/>
    </source>
</evidence>
<protein>
    <submittedName>
        <fullName evidence="1">Uncharacterized protein</fullName>
    </submittedName>
</protein>
<accession>A0ABN9VY05</accession>
<name>A0ABN9VY05_9DINO</name>
<proteinExistence type="predicted"/>
<dbReference type="Proteomes" id="UP001189429">
    <property type="component" value="Unassembled WGS sequence"/>
</dbReference>
<gene>
    <name evidence="1" type="ORF">PCOR1329_LOCUS61551</name>
</gene>